<feature type="transmembrane region" description="Helical" evidence="1">
    <location>
        <begin position="148"/>
        <end position="169"/>
    </location>
</feature>
<dbReference type="PATRIC" id="fig|119224.3.peg.884"/>
<dbReference type="RefSeq" id="WP_054278092.1">
    <property type="nucleotide sequence ID" value="NZ_LHQM01000003.1"/>
</dbReference>
<evidence type="ECO:0008006" key="4">
    <source>
        <dbReference type="Google" id="ProtNLM"/>
    </source>
</evidence>
<accession>A0A0P6S998</accession>
<dbReference type="AlphaFoldDB" id="A0A0P6S998"/>
<keyword evidence="1" id="KW-0472">Membrane</keyword>
<feature type="transmembrane region" description="Helical" evidence="1">
    <location>
        <begin position="6"/>
        <end position="26"/>
    </location>
</feature>
<dbReference type="Proteomes" id="UP000049578">
    <property type="component" value="Unassembled WGS sequence"/>
</dbReference>
<dbReference type="Gene3D" id="1.10.1760.20">
    <property type="match status" value="1"/>
</dbReference>
<proteinExistence type="predicted"/>
<evidence type="ECO:0000256" key="1">
    <source>
        <dbReference type="SAM" id="Phobius"/>
    </source>
</evidence>
<feature type="transmembrane region" description="Helical" evidence="1">
    <location>
        <begin position="71"/>
        <end position="93"/>
    </location>
</feature>
<sequence>MTSQKLANQIELSLFAALIFISVELLRIPVGPQFIHLGNALVVIAVLLYGSKKGALVATIGLGIFDVMNGYAAVAWITILESLMICYLLHLFYEKWLRSNDKTSNIISVGIIAAVAKLLINLIKYTLIGYLGGNLPVQIALATAIGKIGGSFGSSLATAIAVPILYPIFKQLKRRRAFK</sequence>
<keyword evidence="3" id="KW-1185">Reference proteome</keyword>
<feature type="transmembrane region" description="Helical" evidence="1">
    <location>
        <begin position="105"/>
        <end position="128"/>
    </location>
</feature>
<name>A0A0P6S998_9STRE</name>
<organism evidence="2 3">
    <name type="scientific">Streptococcus phocae</name>
    <dbReference type="NCBI Taxonomy" id="119224"/>
    <lineage>
        <taxon>Bacteria</taxon>
        <taxon>Bacillati</taxon>
        <taxon>Bacillota</taxon>
        <taxon>Bacilli</taxon>
        <taxon>Lactobacillales</taxon>
        <taxon>Streptococcaceae</taxon>
        <taxon>Streptococcus</taxon>
    </lineage>
</organism>
<dbReference type="Pfam" id="PF07155">
    <property type="entry name" value="ECF-ribofla_trS"/>
    <property type="match status" value="1"/>
</dbReference>
<evidence type="ECO:0000313" key="2">
    <source>
        <dbReference type="EMBL" id="KPJ23185.1"/>
    </source>
</evidence>
<gene>
    <name evidence="2" type="ORF">AKK44_00760</name>
</gene>
<dbReference type="STRING" id="119224.AKK44_00760"/>
<protein>
    <recommendedName>
        <fullName evidence="4">Ammonia permease</fullName>
    </recommendedName>
</protein>
<reference evidence="2 3" key="1">
    <citation type="submission" date="2015-08" db="EMBL/GenBank/DDBJ databases">
        <title>Genome sequence of Streptococcus phocae subsp. phocae ATCC 51973T isolated from liver specimen obtained from seal.</title>
        <authorList>
            <person name="Avendano-Herrera R."/>
        </authorList>
    </citation>
    <scope>NUCLEOTIDE SEQUENCE [LARGE SCALE GENOMIC DNA]</scope>
    <source>
        <strain evidence="2 3">ATCC 51973</strain>
    </source>
</reference>
<keyword evidence="1" id="KW-1133">Transmembrane helix</keyword>
<keyword evidence="1" id="KW-0812">Transmembrane</keyword>
<evidence type="ECO:0000313" key="3">
    <source>
        <dbReference type="Proteomes" id="UP000049578"/>
    </source>
</evidence>
<dbReference type="GO" id="GO:0016020">
    <property type="term" value="C:membrane"/>
    <property type="evidence" value="ECO:0007669"/>
    <property type="project" value="InterPro"/>
</dbReference>
<dbReference type="InterPro" id="IPR009825">
    <property type="entry name" value="ECF_substrate-spec-like"/>
</dbReference>
<comment type="caution">
    <text evidence="2">The sequence shown here is derived from an EMBL/GenBank/DDBJ whole genome shotgun (WGS) entry which is preliminary data.</text>
</comment>
<dbReference type="EMBL" id="LHQM01000003">
    <property type="protein sequence ID" value="KPJ23185.1"/>
    <property type="molecule type" value="Genomic_DNA"/>
</dbReference>